<reference evidence="3" key="1">
    <citation type="journal article" date="2019" name="Int. J. Syst. Evol. Microbiol.">
        <title>The Global Catalogue of Microorganisms (GCM) 10K type strain sequencing project: providing services to taxonomists for standard genome sequencing and annotation.</title>
        <authorList>
            <consortium name="The Broad Institute Genomics Platform"/>
            <consortium name="The Broad Institute Genome Sequencing Center for Infectious Disease"/>
            <person name="Wu L."/>
            <person name="Ma J."/>
        </authorList>
    </citation>
    <scope>NUCLEOTIDE SEQUENCE [LARGE SCALE GENOMIC DNA]</scope>
    <source>
        <strain evidence="3">JCM 31486</strain>
    </source>
</reference>
<organism evidence="2 3">
    <name type="scientific">Kibdelosporangium lantanae</name>
    <dbReference type="NCBI Taxonomy" id="1497396"/>
    <lineage>
        <taxon>Bacteria</taxon>
        <taxon>Bacillati</taxon>
        <taxon>Actinomycetota</taxon>
        <taxon>Actinomycetes</taxon>
        <taxon>Pseudonocardiales</taxon>
        <taxon>Pseudonocardiaceae</taxon>
        <taxon>Kibdelosporangium</taxon>
    </lineage>
</organism>
<evidence type="ECO:0000313" key="3">
    <source>
        <dbReference type="Proteomes" id="UP001597045"/>
    </source>
</evidence>
<feature type="transmembrane region" description="Helical" evidence="1">
    <location>
        <begin position="80"/>
        <end position="99"/>
    </location>
</feature>
<dbReference type="EMBL" id="JBHTIS010000526">
    <property type="protein sequence ID" value="MFD1046110.1"/>
    <property type="molecule type" value="Genomic_DNA"/>
</dbReference>
<keyword evidence="3" id="KW-1185">Reference proteome</keyword>
<feature type="transmembrane region" description="Helical" evidence="1">
    <location>
        <begin position="12"/>
        <end position="36"/>
    </location>
</feature>
<feature type="non-terminal residue" evidence="2">
    <location>
        <position position="104"/>
    </location>
</feature>
<evidence type="ECO:0000313" key="2">
    <source>
        <dbReference type="EMBL" id="MFD1046110.1"/>
    </source>
</evidence>
<name>A0ABW3M5X3_9PSEU</name>
<accession>A0ABW3M5X3</accession>
<comment type="caution">
    <text evidence="2">The sequence shown here is derived from an EMBL/GenBank/DDBJ whole genome shotgun (WGS) entry which is preliminary data.</text>
</comment>
<evidence type="ECO:0000256" key="1">
    <source>
        <dbReference type="SAM" id="Phobius"/>
    </source>
</evidence>
<sequence length="104" mass="10748">MLIAAVAITRANIVATLTGVVVTLVAVKAGTLAGALILRVRVHNVVIGLGPRVAQWGRVVVRALPVAITIGVLRSRPRYLGTVITSVLFGAGMVVLLRGDFALG</sequence>
<gene>
    <name evidence="2" type="ORF">ACFQ1S_11320</name>
</gene>
<proteinExistence type="predicted"/>
<keyword evidence="1" id="KW-0472">Membrane</keyword>
<protein>
    <submittedName>
        <fullName evidence="2">Uncharacterized protein</fullName>
    </submittedName>
</protein>
<dbReference type="Proteomes" id="UP001597045">
    <property type="component" value="Unassembled WGS sequence"/>
</dbReference>
<keyword evidence="1" id="KW-0812">Transmembrane</keyword>
<keyword evidence="1" id="KW-1133">Transmembrane helix</keyword>